<protein>
    <submittedName>
        <fullName evidence="5">Helix-turn-helix transcriptional regulator</fullName>
    </submittedName>
</protein>
<reference evidence="5" key="1">
    <citation type="submission" date="2020-10" db="EMBL/GenBank/DDBJ databases">
        <authorList>
            <person name="Gilroy R."/>
        </authorList>
    </citation>
    <scope>NUCLEOTIDE SEQUENCE</scope>
    <source>
        <strain evidence="5">21143</strain>
    </source>
</reference>
<dbReference type="AlphaFoldDB" id="A0A9D1GEJ2"/>
<dbReference type="EMBL" id="DVKT01000049">
    <property type="protein sequence ID" value="HIT39662.1"/>
    <property type="molecule type" value="Genomic_DNA"/>
</dbReference>
<dbReference type="InterPro" id="IPR009057">
    <property type="entry name" value="Homeodomain-like_sf"/>
</dbReference>
<name>A0A9D1GEJ2_9BACT</name>
<dbReference type="Gene3D" id="1.10.10.60">
    <property type="entry name" value="Homeodomain-like"/>
    <property type="match status" value="1"/>
</dbReference>
<evidence type="ECO:0000259" key="4">
    <source>
        <dbReference type="PROSITE" id="PS01124"/>
    </source>
</evidence>
<dbReference type="PROSITE" id="PS01124">
    <property type="entry name" value="HTH_ARAC_FAMILY_2"/>
    <property type="match status" value="1"/>
</dbReference>
<dbReference type="Proteomes" id="UP000886722">
    <property type="component" value="Unassembled WGS sequence"/>
</dbReference>
<proteinExistence type="predicted"/>
<evidence type="ECO:0000256" key="3">
    <source>
        <dbReference type="ARBA" id="ARBA00023163"/>
    </source>
</evidence>
<evidence type="ECO:0000313" key="6">
    <source>
        <dbReference type="Proteomes" id="UP000886722"/>
    </source>
</evidence>
<gene>
    <name evidence="5" type="ORF">IAD06_06460</name>
</gene>
<accession>A0A9D1GEJ2</accession>
<evidence type="ECO:0000256" key="1">
    <source>
        <dbReference type="ARBA" id="ARBA00023015"/>
    </source>
</evidence>
<keyword evidence="2" id="KW-0238">DNA-binding</keyword>
<dbReference type="Pfam" id="PF12833">
    <property type="entry name" value="HTH_18"/>
    <property type="match status" value="1"/>
</dbReference>
<dbReference type="SUPFAM" id="SSF46689">
    <property type="entry name" value="Homeodomain-like"/>
    <property type="match status" value="1"/>
</dbReference>
<dbReference type="SMART" id="SM00342">
    <property type="entry name" value="HTH_ARAC"/>
    <property type="match status" value="1"/>
</dbReference>
<sequence>MEKMNIVSFSLQELYNGANKRFSFHDGCLVSTYHGIDKNKIEQKAIPLFLYPCRVDAMTAVICEKGKVRFTSNLKQYVLQENTLCINMPNTIVKIDEIEDSIVHVMAFDENFLRDVHLDLRNLLPRFANILDNLCITILPEELDDIRQIFETIEREMETLSGKAYQKEILRGYTSIAIYKICAIFSRVMQMRETASIETVRNRREEYFREFMRHLQQHYCKERSLGFYASLLHITPKYLTTLIKQVSGRSAAEWIDECVILEAKNLLKFSTMSIQQIAYYLNFPNQSFFGTYFKRRTGMSPSEYKQS</sequence>
<comment type="caution">
    <text evidence="5">The sequence shown here is derived from an EMBL/GenBank/DDBJ whole genome shotgun (WGS) entry which is preliminary data.</text>
</comment>
<dbReference type="PANTHER" id="PTHR43280">
    <property type="entry name" value="ARAC-FAMILY TRANSCRIPTIONAL REGULATOR"/>
    <property type="match status" value="1"/>
</dbReference>
<evidence type="ECO:0000256" key="2">
    <source>
        <dbReference type="ARBA" id="ARBA00023125"/>
    </source>
</evidence>
<dbReference type="GO" id="GO:0003700">
    <property type="term" value="F:DNA-binding transcription factor activity"/>
    <property type="evidence" value="ECO:0007669"/>
    <property type="project" value="InterPro"/>
</dbReference>
<feature type="domain" description="HTH araC/xylS-type" evidence="4">
    <location>
        <begin position="209"/>
        <end position="307"/>
    </location>
</feature>
<dbReference type="PANTHER" id="PTHR43280:SF32">
    <property type="entry name" value="TRANSCRIPTIONAL REGULATORY PROTEIN"/>
    <property type="match status" value="1"/>
</dbReference>
<evidence type="ECO:0000313" key="5">
    <source>
        <dbReference type="EMBL" id="HIT39662.1"/>
    </source>
</evidence>
<organism evidence="5 6">
    <name type="scientific">Candidatus Caccoplasma intestinavium</name>
    <dbReference type="NCBI Taxonomy" id="2840716"/>
    <lineage>
        <taxon>Bacteria</taxon>
        <taxon>Pseudomonadati</taxon>
        <taxon>Bacteroidota</taxon>
        <taxon>Bacteroidia</taxon>
        <taxon>Bacteroidales</taxon>
        <taxon>Bacteroidaceae</taxon>
        <taxon>Bacteroidaceae incertae sedis</taxon>
        <taxon>Candidatus Caccoplasma</taxon>
    </lineage>
</organism>
<reference evidence="5" key="2">
    <citation type="journal article" date="2021" name="PeerJ">
        <title>Extensive microbial diversity within the chicken gut microbiome revealed by metagenomics and culture.</title>
        <authorList>
            <person name="Gilroy R."/>
            <person name="Ravi A."/>
            <person name="Getino M."/>
            <person name="Pursley I."/>
            <person name="Horton D.L."/>
            <person name="Alikhan N.F."/>
            <person name="Baker D."/>
            <person name="Gharbi K."/>
            <person name="Hall N."/>
            <person name="Watson M."/>
            <person name="Adriaenssens E.M."/>
            <person name="Foster-Nyarko E."/>
            <person name="Jarju S."/>
            <person name="Secka A."/>
            <person name="Antonio M."/>
            <person name="Oren A."/>
            <person name="Chaudhuri R.R."/>
            <person name="La Ragione R."/>
            <person name="Hildebrand F."/>
            <person name="Pallen M.J."/>
        </authorList>
    </citation>
    <scope>NUCLEOTIDE SEQUENCE</scope>
    <source>
        <strain evidence="5">21143</strain>
    </source>
</reference>
<dbReference type="InterPro" id="IPR018060">
    <property type="entry name" value="HTH_AraC"/>
</dbReference>
<dbReference type="GO" id="GO:0043565">
    <property type="term" value="F:sequence-specific DNA binding"/>
    <property type="evidence" value="ECO:0007669"/>
    <property type="project" value="InterPro"/>
</dbReference>
<keyword evidence="3" id="KW-0804">Transcription</keyword>
<keyword evidence="1" id="KW-0805">Transcription regulation</keyword>